<gene>
    <name evidence="8" type="ORF">N7456_013020</name>
</gene>
<sequence>MGPIPSIYFSEAFPLSHRELGAAVTICVNNAVGSALTLSFPSLLAKTTPSGAFGFYAGLNVIAFVTIFFVVPETMLVTSLPSYGLFDYLTRHRQRTLEELDYTFGVPIHRHAKYQIGTWLPWFVRRYVFFQRSAKLEPLYQLEGL</sequence>
<keyword evidence="5 6" id="KW-0472">Membrane</keyword>
<evidence type="ECO:0000256" key="1">
    <source>
        <dbReference type="ARBA" id="ARBA00004141"/>
    </source>
</evidence>
<evidence type="ECO:0000256" key="2">
    <source>
        <dbReference type="ARBA" id="ARBA00022448"/>
    </source>
</evidence>
<dbReference type="InterPro" id="IPR050814">
    <property type="entry name" value="Myo-inositol_Transporter"/>
</dbReference>
<evidence type="ECO:0000313" key="9">
    <source>
        <dbReference type="Proteomes" id="UP001149165"/>
    </source>
</evidence>
<dbReference type="InterPro" id="IPR005828">
    <property type="entry name" value="MFS_sugar_transport-like"/>
</dbReference>
<reference evidence="8" key="1">
    <citation type="submission" date="2022-11" db="EMBL/GenBank/DDBJ databases">
        <authorList>
            <person name="Petersen C."/>
        </authorList>
    </citation>
    <scope>NUCLEOTIDE SEQUENCE</scope>
    <source>
        <strain evidence="8">IBT 30069</strain>
    </source>
</reference>
<evidence type="ECO:0000256" key="3">
    <source>
        <dbReference type="ARBA" id="ARBA00022692"/>
    </source>
</evidence>
<evidence type="ECO:0000313" key="8">
    <source>
        <dbReference type="EMBL" id="KAJ5083593.1"/>
    </source>
</evidence>
<name>A0A9W9JVZ6_9EURO</name>
<feature type="transmembrane region" description="Helical" evidence="6">
    <location>
        <begin position="52"/>
        <end position="71"/>
    </location>
</feature>
<dbReference type="SUPFAM" id="SSF103473">
    <property type="entry name" value="MFS general substrate transporter"/>
    <property type="match status" value="1"/>
</dbReference>
<proteinExistence type="predicted"/>
<keyword evidence="3 6" id="KW-0812">Transmembrane</keyword>
<dbReference type="OrthoDB" id="4525599at2759"/>
<keyword evidence="9" id="KW-1185">Reference proteome</keyword>
<keyword evidence="4 6" id="KW-1133">Transmembrane helix</keyword>
<dbReference type="PANTHER" id="PTHR48020:SF4">
    <property type="entry name" value="SYMPORT, PUTATIVE (AFU_ORTHOLOGUE AFUA_3G11790)-RELATED"/>
    <property type="match status" value="1"/>
</dbReference>
<dbReference type="InterPro" id="IPR036259">
    <property type="entry name" value="MFS_trans_sf"/>
</dbReference>
<dbReference type="AlphaFoldDB" id="A0A9W9JVZ6"/>
<comment type="subcellular location">
    <subcellularLocation>
        <location evidence="1">Membrane</location>
        <topology evidence="1">Multi-pass membrane protein</topology>
    </subcellularLocation>
</comment>
<evidence type="ECO:0000256" key="5">
    <source>
        <dbReference type="ARBA" id="ARBA00023136"/>
    </source>
</evidence>
<dbReference type="InterPro" id="IPR020846">
    <property type="entry name" value="MFS_dom"/>
</dbReference>
<dbReference type="Gene3D" id="1.20.1250.20">
    <property type="entry name" value="MFS general substrate transporter like domains"/>
    <property type="match status" value="1"/>
</dbReference>
<dbReference type="PROSITE" id="PS50850">
    <property type="entry name" value="MFS"/>
    <property type="match status" value="1"/>
</dbReference>
<protein>
    <recommendedName>
        <fullName evidence="7">Major facilitator superfamily (MFS) profile domain-containing protein</fullName>
    </recommendedName>
</protein>
<dbReference type="GO" id="GO:0016020">
    <property type="term" value="C:membrane"/>
    <property type="evidence" value="ECO:0007669"/>
    <property type="project" value="UniProtKB-SubCell"/>
</dbReference>
<reference evidence="8" key="2">
    <citation type="journal article" date="2023" name="IMA Fungus">
        <title>Comparative genomic study of the Penicillium genus elucidates a diverse pangenome and 15 lateral gene transfer events.</title>
        <authorList>
            <person name="Petersen C."/>
            <person name="Sorensen T."/>
            <person name="Nielsen M.R."/>
            <person name="Sondergaard T.E."/>
            <person name="Sorensen J.L."/>
            <person name="Fitzpatrick D.A."/>
            <person name="Frisvad J.C."/>
            <person name="Nielsen K.L."/>
        </authorList>
    </citation>
    <scope>NUCLEOTIDE SEQUENCE</scope>
    <source>
        <strain evidence="8">IBT 30069</strain>
    </source>
</reference>
<keyword evidence="2" id="KW-0813">Transport</keyword>
<evidence type="ECO:0000256" key="4">
    <source>
        <dbReference type="ARBA" id="ARBA00022989"/>
    </source>
</evidence>
<dbReference type="EMBL" id="JAPQKH010000008">
    <property type="protein sequence ID" value="KAJ5083593.1"/>
    <property type="molecule type" value="Genomic_DNA"/>
</dbReference>
<evidence type="ECO:0000256" key="6">
    <source>
        <dbReference type="SAM" id="Phobius"/>
    </source>
</evidence>
<dbReference type="PANTHER" id="PTHR48020">
    <property type="entry name" value="PROTON MYO-INOSITOL COTRANSPORTER"/>
    <property type="match status" value="1"/>
</dbReference>
<evidence type="ECO:0000259" key="7">
    <source>
        <dbReference type="PROSITE" id="PS50850"/>
    </source>
</evidence>
<feature type="domain" description="Major facilitator superfamily (MFS) profile" evidence="7">
    <location>
        <begin position="1"/>
        <end position="75"/>
    </location>
</feature>
<accession>A0A9W9JVZ6</accession>
<dbReference type="Proteomes" id="UP001149165">
    <property type="component" value="Unassembled WGS sequence"/>
</dbReference>
<dbReference type="Pfam" id="PF00083">
    <property type="entry name" value="Sugar_tr"/>
    <property type="match status" value="1"/>
</dbReference>
<feature type="transmembrane region" description="Helical" evidence="6">
    <location>
        <begin position="20"/>
        <end position="40"/>
    </location>
</feature>
<organism evidence="8 9">
    <name type="scientific">Penicillium angulare</name>
    <dbReference type="NCBI Taxonomy" id="116970"/>
    <lineage>
        <taxon>Eukaryota</taxon>
        <taxon>Fungi</taxon>
        <taxon>Dikarya</taxon>
        <taxon>Ascomycota</taxon>
        <taxon>Pezizomycotina</taxon>
        <taxon>Eurotiomycetes</taxon>
        <taxon>Eurotiomycetidae</taxon>
        <taxon>Eurotiales</taxon>
        <taxon>Aspergillaceae</taxon>
        <taxon>Penicillium</taxon>
    </lineage>
</organism>
<dbReference type="GO" id="GO:0022857">
    <property type="term" value="F:transmembrane transporter activity"/>
    <property type="evidence" value="ECO:0007669"/>
    <property type="project" value="InterPro"/>
</dbReference>
<comment type="caution">
    <text evidence="8">The sequence shown here is derived from an EMBL/GenBank/DDBJ whole genome shotgun (WGS) entry which is preliminary data.</text>
</comment>